<dbReference type="Proteomes" id="UP001597458">
    <property type="component" value="Unassembled WGS sequence"/>
</dbReference>
<evidence type="ECO:0000313" key="7">
    <source>
        <dbReference type="EMBL" id="MFD2616331.1"/>
    </source>
</evidence>
<comment type="catalytic activity">
    <reaction evidence="5">
        <text>alpha-D-glucose 1-phosphate + UTP + H(+) = UDP-alpha-D-glucose + diphosphate</text>
        <dbReference type="Rhea" id="RHEA:19889"/>
        <dbReference type="ChEBI" id="CHEBI:15378"/>
        <dbReference type="ChEBI" id="CHEBI:33019"/>
        <dbReference type="ChEBI" id="CHEBI:46398"/>
        <dbReference type="ChEBI" id="CHEBI:58601"/>
        <dbReference type="ChEBI" id="CHEBI:58885"/>
        <dbReference type="EC" id="2.7.7.9"/>
    </reaction>
</comment>
<dbReference type="InterPro" id="IPR005771">
    <property type="entry name" value="GalU_uridylyltTrfase_bac/arc"/>
</dbReference>
<reference evidence="8" key="1">
    <citation type="journal article" date="2019" name="Int. J. Syst. Evol. Microbiol.">
        <title>The Global Catalogue of Microorganisms (GCM) 10K type strain sequencing project: providing services to taxonomists for standard genome sequencing and annotation.</title>
        <authorList>
            <consortium name="The Broad Institute Genomics Platform"/>
            <consortium name="The Broad Institute Genome Sequencing Center for Infectious Disease"/>
            <person name="Wu L."/>
            <person name="Ma J."/>
        </authorList>
    </citation>
    <scope>NUCLEOTIDE SEQUENCE [LARGE SCALE GENOMIC DNA]</scope>
    <source>
        <strain evidence="8">TISTR 2241</strain>
    </source>
</reference>
<evidence type="ECO:0000256" key="5">
    <source>
        <dbReference type="ARBA" id="ARBA00048128"/>
    </source>
</evidence>
<keyword evidence="3 7" id="KW-0808">Transferase</keyword>
<dbReference type="RefSeq" id="WP_141189764.1">
    <property type="nucleotide sequence ID" value="NZ_JBHUMR010000007.1"/>
</dbReference>
<evidence type="ECO:0000256" key="3">
    <source>
        <dbReference type="ARBA" id="ARBA00022679"/>
    </source>
</evidence>
<dbReference type="InterPro" id="IPR029044">
    <property type="entry name" value="Nucleotide-diphossugar_trans"/>
</dbReference>
<protein>
    <recommendedName>
        <fullName evidence="2">UTP--glucose-1-phosphate uridylyltransferase</fullName>
        <ecNumber evidence="2">2.7.7.9</ecNumber>
    </recommendedName>
</protein>
<evidence type="ECO:0000256" key="1">
    <source>
        <dbReference type="ARBA" id="ARBA00006890"/>
    </source>
</evidence>
<dbReference type="GO" id="GO:0003983">
    <property type="term" value="F:UTP:glucose-1-phosphate uridylyltransferase activity"/>
    <property type="evidence" value="ECO:0007669"/>
    <property type="project" value="UniProtKB-EC"/>
</dbReference>
<dbReference type="EC" id="2.7.7.9" evidence="2"/>
<organism evidence="7 8">
    <name type="scientific">Terrilactibacillus laevilacticus</name>
    <dbReference type="NCBI Taxonomy" id="1380157"/>
    <lineage>
        <taxon>Bacteria</taxon>
        <taxon>Bacillati</taxon>
        <taxon>Bacillota</taxon>
        <taxon>Bacilli</taxon>
        <taxon>Bacillales</taxon>
        <taxon>Bacillaceae</taxon>
        <taxon>Terrilactibacillus</taxon>
    </lineage>
</organism>
<dbReference type="Gene3D" id="3.90.550.10">
    <property type="entry name" value="Spore Coat Polysaccharide Biosynthesis Protein SpsA, Chain A"/>
    <property type="match status" value="1"/>
</dbReference>
<comment type="similarity">
    <text evidence="1">Belongs to the UDPGP type 2 family.</text>
</comment>
<evidence type="ECO:0000256" key="4">
    <source>
        <dbReference type="ARBA" id="ARBA00022695"/>
    </source>
</evidence>
<accession>A0ABW5PM20</accession>
<evidence type="ECO:0000256" key="2">
    <source>
        <dbReference type="ARBA" id="ARBA00012415"/>
    </source>
</evidence>
<gene>
    <name evidence="7" type="ORF">ACFSTF_03250</name>
</gene>
<dbReference type="CDD" id="cd02541">
    <property type="entry name" value="UGPase_prokaryotic"/>
    <property type="match status" value="1"/>
</dbReference>
<feature type="domain" description="Nucleotidyl transferase" evidence="6">
    <location>
        <begin position="6"/>
        <end position="266"/>
    </location>
</feature>
<evidence type="ECO:0000313" key="8">
    <source>
        <dbReference type="Proteomes" id="UP001597458"/>
    </source>
</evidence>
<comment type="caution">
    <text evidence="7">The sequence shown here is derived from an EMBL/GenBank/DDBJ whole genome shotgun (WGS) entry which is preliminary data.</text>
</comment>
<sequence length="273" mass="30782">MKRVKKAIIPAAGYGTRNLPITKVLPKEMIPICGRPAIDYIVQEAIESGIEDILIVVSRSKNLILDYYDTNPELEEYLKAHNKAELIEKLQIPNVRIQYVRQNYASGLGSAVNLGKRFVGDEPFAVLLPDEIILSKNNPPLLQLIDMYQNYKAASIIGLKVVDDSLLKNYGVISPKQIADNQYKIEDIVEKPQESPPSNFAVIGRYIFEPTLFDYLEKTKPGIGSEMQLTDAIKLMLKKHPSYATVIKGKTYDVSKIPEYIALINKVWKSTEK</sequence>
<proteinExistence type="inferred from homology"/>
<name>A0ABW5PM20_9BACI</name>
<keyword evidence="4 7" id="KW-0548">Nucleotidyltransferase</keyword>
<dbReference type="InterPro" id="IPR005835">
    <property type="entry name" value="NTP_transferase_dom"/>
</dbReference>
<dbReference type="PANTHER" id="PTHR43197">
    <property type="entry name" value="UTP--GLUCOSE-1-PHOSPHATE URIDYLYLTRANSFERASE"/>
    <property type="match status" value="1"/>
</dbReference>
<dbReference type="Pfam" id="PF00483">
    <property type="entry name" value="NTP_transferase"/>
    <property type="match status" value="1"/>
</dbReference>
<dbReference type="PANTHER" id="PTHR43197:SF1">
    <property type="entry name" value="UTP--GLUCOSE-1-PHOSPHATE URIDYLYLTRANSFERASE"/>
    <property type="match status" value="1"/>
</dbReference>
<dbReference type="SUPFAM" id="SSF53448">
    <property type="entry name" value="Nucleotide-diphospho-sugar transferases"/>
    <property type="match status" value="1"/>
</dbReference>
<evidence type="ECO:0000259" key="6">
    <source>
        <dbReference type="Pfam" id="PF00483"/>
    </source>
</evidence>
<keyword evidence="8" id="KW-1185">Reference proteome</keyword>
<dbReference type="EMBL" id="JBHUMR010000007">
    <property type="protein sequence ID" value="MFD2616331.1"/>
    <property type="molecule type" value="Genomic_DNA"/>
</dbReference>